<evidence type="ECO:0000256" key="1">
    <source>
        <dbReference type="ARBA" id="ARBA00004141"/>
    </source>
</evidence>
<feature type="transmembrane region" description="Helical" evidence="8">
    <location>
        <begin position="792"/>
        <end position="811"/>
    </location>
</feature>
<feature type="transmembrane region" description="Helical" evidence="8">
    <location>
        <begin position="117"/>
        <end position="142"/>
    </location>
</feature>
<dbReference type="PROSITE" id="PS50850">
    <property type="entry name" value="MFS"/>
    <property type="match status" value="1"/>
</dbReference>
<feature type="transmembrane region" description="Helical" evidence="8">
    <location>
        <begin position="319"/>
        <end position="343"/>
    </location>
</feature>
<dbReference type="Pfam" id="PF07690">
    <property type="entry name" value="MFS_1"/>
    <property type="match status" value="2"/>
</dbReference>
<keyword evidence="7" id="KW-0739">Sodium transport</keyword>
<dbReference type="SUPFAM" id="SSF103473">
    <property type="entry name" value="MFS general substrate transporter"/>
    <property type="match status" value="2"/>
</dbReference>
<proteinExistence type="inferred from homology"/>
<dbReference type="AlphaFoldDB" id="A0A8J2QG69"/>
<dbReference type="GO" id="GO:0006814">
    <property type="term" value="P:sodium ion transport"/>
    <property type="evidence" value="ECO:0007669"/>
    <property type="project" value="UniProtKB-KW"/>
</dbReference>
<dbReference type="InterPro" id="IPR050382">
    <property type="entry name" value="MFS_Na/Anion_cotransporter"/>
</dbReference>
<reference evidence="10" key="1">
    <citation type="submission" date="2021-09" db="EMBL/GenBank/DDBJ databases">
        <authorList>
            <person name="Martin H S."/>
        </authorList>
    </citation>
    <scope>NUCLEOTIDE SEQUENCE</scope>
</reference>
<feature type="transmembrane region" description="Helical" evidence="8">
    <location>
        <begin position="65"/>
        <end position="85"/>
    </location>
</feature>
<dbReference type="Gene3D" id="1.20.1250.20">
    <property type="entry name" value="MFS general substrate transporter like domains"/>
    <property type="match status" value="2"/>
</dbReference>
<evidence type="ECO:0000256" key="4">
    <source>
        <dbReference type="ARBA" id="ARBA00022989"/>
    </source>
</evidence>
<evidence type="ECO:0000256" key="6">
    <source>
        <dbReference type="ARBA" id="ARBA00023136"/>
    </source>
</evidence>
<feature type="transmembrane region" description="Helical" evidence="8">
    <location>
        <begin position="21"/>
        <end position="45"/>
    </location>
</feature>
<evidence type="ECO:0000313" key="11">
    <source>
        <dbReference type="Proteomes" id="UP000789524"/>
    </source>
</evidence>
<feature type="transmembrane region" description="Helical" evidence="8">
    <location>
        <begin position="247"/>
        <end position="269"/>
    </location>
</feature>
<keyword evidence="4 8" id="KW-1133">Transmembrane helix</keyword>
<feature type="domain" description="Major facilitator superfamily (MFS) profile" evidence="9">
    <location>
        <begin position="23"/>
        <end position="412"/>
    </location>
</feature>
<keyword evidence="11" id="KW-1185">Reference proteome</keyword>
<accession>A0A8J2QG69</accession>
<dbReference type="OrthoDB" id="2985014at2759"/>
<feature type="transmembrane region" description="Helical" evidence="8">
    <location>
        <begin position="92"/>
        <end position="111"/>
    </location>
</feature>
<feature type="transmembrane region" description="Helical" evidence="8">
    <location>
        <begin position="514"/>
        <end position="533"/>
    </location>
</feature>
<gene>
    <name evidence="10" type="ORF">DCHRY22_LOCUS3600</name>
</gene>
<dbReference type="InterPro" id="IPR036259">
    <property type="entry name" value="MFS_trans_sf"/>
</dbReference>
<dbReference type="PANTHER" id="PTHR11662:SF280">
    <property type="entry name" value="FI21844P1-RELATED"/>
    <property type="match status" value="1"/>
</dbReference>
<dbReference type="EMBL" id="CAKASE010000047">
    <property type="protein sequence ID" value="CAG9562234.1"/>
    <property type="molecule type" value="Genomic_DNA"/>
</dbReference>
<dbReference type="InterPro" id="IPR020846">
    <property type="entry name" value="MFS_dom"/>
</dbReference>
<dbReference type="FunFam" id="1.20.1250.20:FF:000144">
    <property type="entry name" value="Picot, isoform B"/>
    <property type="match status" value="1"/>
</dbReference>
<feature type="transmembrane region" description="Helical" evidence="8">
    <location>
        <begin position="576"/>
        <end position="594"/>
    </location>
</feature>
<feature type="transmembrane region" description="Helical" evidence="8">
    <location>
        <begin position="289"/>
        <end position="312"/>
    </location>
</feature>
<evidence type="ECO:0000313" key="10">
    <source>
        <dbReference type="EMBL" id="CAG9562234.1"/>
    </source>
</evidence>
<dbReference type="PANTHER" id="PTHR11662">
    <property type="entry name" value="SOLUTE CARRIER FAMILY 17"/>
    <property type="match status" value="1"/>
</dbReference>
<name>A0A8J2QG69_9NEOP</name>
<feature type="transmembrane region" description="Helical" evidence="8">
    <location>
        <begin position="349"/>
        <end position="376"/>
    </location>
</feature>
<organism evidence="10 11">
    <name type="scientific">Danaus chrysippus</name>
    <name type="common">African queen</name>
    <dbReference type="NCBI Taxonomy" id="151541"/>
    <lineage>
        <taxon>Eukaryota</taxon>
        <taxon>Metazoa</taxon>
        <taxon>Ecdysozoa</taxon>
        <taxon>Arthropoda</taxon>
        <taxon>Hexapoda</taxon>
        <taxon>Insecta</taxon>
        <taxon>Pterygota</taxon>
        <taxon>Neoptera</taxon>
        <taxon>Endopterygota</taxon>
        <taxon>Lepidoptera</taxon>
        <taxon>Glossata</taxon>
        <taxon>Ditrysia</taxon>
        <taxon>Papilionoidea</taxon>
        <taxon>Nymphalidae</taxon>
        <taxon>Danainae</taxon>
        <taxon>Danaini</taxon>
        <taxon>Danaina</taxon>
        <taxon>Danaus</taxon>
        <taxon>Anosia</taxon>
    </lineage>
</organism>
<comment type="subcellular location">
    <subcellularLocation>
        <location evidence="1">Membrane</location>
        <topology evidence="1">Multi-pass membrane protein</topology>
    </subcellularLocation>
</comment>
<keyword evidence="6 8" id="KW-0472">Membrane</keyword>
<sequence>MKISDEVSNKNFGYGVRHIQIICMCLTIVALFIARASMGVAVLAMTDGSRDDIETYKWDKKTQGIILSSFFWGYTVMQIPAGILSKRYGGKPILLISLLTNTVICGLLPTLVKIGGWPIVCACRVIMGLTQACLFPATHTLLGRWLPKQERTSYSGIVYGGTQIGIIIAMPISGLLADTKYGWKSIFYTVSAIMLVTAAVWSFFAANMPREHRMMTEEEKHYIERGLNMVEAKALRTPWRHIFRTRALWAIMITHIGSAVSFVLFFVDLPTYMERGLKISLKNSAVLSALPYLGMWLAFFGLSIGLIVLAFLGPENKSLAIITLVMSLFLSGFSAAGFLMSFLDLSPNYAGVTLSLSNAAANFGSILTPIGTSFILRNDPTDTSRWLIVFLSTALLGVVANCVFLMFASATQVEWDDPNFIEKIKADKEFKLGVRHIQMVYMFACSFAMGALRSSNGIAILSVAQQSRNNGSYLQVHNWDKRIQGTVLSSFLVGYASAMLPAELYLKEVDDKFIMAAVLLINGGLTAAMPTIVKKGGWIAVCNGEFLMGITQACLSPVNLNLLSKWLPPSERTLCGYLIQGAILLGTIIALPVSGMISESRLGWELIFYSQAMMTLSTATLWVLLTSSTPETHHAIGDTEKEYIRRSLSCYRQSSTQIALPFVGMWVVYLLTSPTIELIYGIGNVNYLFDVKYFRKIVNGFGSLGIVIGLLTISYLVPSWNHLGLITLVGTFALLGIQYSGFLENHKDMTQNYSNTLLMMSNIVSSAVAALVPVLTAAIVNGDDGDLNRWKIVFRLLAGFYVICNVVYTLCANSDRQEWDRSAKTKFGYCNALTNLELDEINQTTRLDCQREDDTSV</sequence>
<keyword evidence="7" id="KW-0813">Transport</keyword>
<comment type="similarity">
    <text evidence="2">Belongs to the major facilitator superfamily. Sodium/anion cotransporter family.</text>
</comment>
<feature type="transmembrane region" description="Helical" evidence="8">
    <location>
        <begin position="186"/>
        <end position="206"/>
    </location>
</feature>
<evidence type="ECO:0000256" key="8">
    <source>
        <dbReference type="SAM" id="Phobius"/>
    </source>
</evidence>
<feature type="transmembrane region" description="Helical" evidence="8">
    <location>
        <begin position="755"/>
        <end position="780"/>
    </location>
</feature>
<evidence type="ECO:0000256" key="7">
    <source>
        <dbReference type="ARBA" id="ARBA00023201"/>
    </source>
</evidence>
<feature type="transmembrane region" description="Helical" evidence="8">
    <location>
        <begin position="154"/>
        <end position="174"/>
    </location>
</feature>
<evidence type="ECO:0000256" key="2">
    <source>
        <dbReference type="ARBA" id="ARBA00008586"/>
    </source>
</evidence>
<dbReference type="InterPro" id="IPR011701">
    <property type="entry name" value="MFS"/>
</dbReference>
<evidence type="ECO:0000259" key="9">
    <source>
        <dbReference type="PROSITE" id="PS50850"/>
    </source>
</evidence>
<evidence type="ECO:0000256" key="5">
    <source>
        <dbReference type="ARBA" id="ARBA00023053"/>
    </source>
</evidence>
<dbReference type="Proteomes" id="UP000789524">
    <property type="component" value="Unassembled WGS sequence"/>
</dbReference>
<feature type="transmembrane region" description="Helical" evidence="8">
    <location>
        <begin position="606"/>
        <end position="625"/>
    </location>
</feature>
<dbReference type="GO" id="GO:0016020">
    <property type="term" value="C:membrane"/>
    <property type="evidence" value="ECO:0007669"/>
    <property type="project" value="UniProtKB-SubCell"/>
</dbReference>
<dbReference type="GO" id="GO:0022857">
    <property type="term" value="F:transmembrane transporter activity"/>
    <property type="evidence" value="ECO:0007669"/>
    <property type="project" value="InterPro"/>
</dbReference>
<comment type="caution">
    <text evidence="10">The sequence shown here is derived from an EMBL/GenBank/DDBJ whole genome shotgun (WGS) entry which is preliminary data.</text>
</comment>
<keyword evidence="3 8" id="KW-0812">Transmembrane</keyword>
<feature type="transmembrane region" description="Helical" evidence="8">
    <location>
        <begin position="485"/>
        <end position="502"/>
    </location>
</feature>
<feature type="transmembrane region" description="Helical" evidence="8">
    <location>
        <begin position="388"/>
        <end position="410"/>
    </location>
</feature>
<feature type="transmembrane region" description="Helical" evidence="8">
    <location>
        <begin position="663"/>
        <end position="685"/>
    </location>
</feature>
<protein>
    <submittedName>
        <fullName evidence="10">(African queen) hypothetical protein</fullName>
    </submittedName>
</protein>
<keyword evidence="7" id="KW-0406">Ion transport</keyword>
<feature type="transmembrane region" description="Helical" evidence="8">
    <location>
        <begin position="723"/>
        <end position="743"/>
    </location>
</feature>
<evidence type="ECO:0000256" key="3">
    <source>
        <dbReference type="ARBA" id="ARBA00022692"/>
    </source>
</evidence>
<keyword evidence="5" id="KW-0915">Sodium</keyword>
<feature type="transmembrane region" description="Helical" evidence="8">
    <location>
        <begin position="697"/>
        <end position="717"/>
    </location>
</feature>